<dbReference type="AlphaFoldDB" id="A0A9Q1QE77"/>
<gene>
    <name evidence="2" type="ORF">Cgig2_014468</name>
</gene>
<evidence type="ECO:0000313" key="2">
    <source>
        <dbReference type="EMBL" id="KAJ8439048.1"/>
    </source>
</evidence>
<dbReference type="OrthoDB" id="1752401at2759"/>
<sequence>MIFFLTYDQGNEEVIKGSILPQEVMNYKQGMRFCVAFNNYNQPITKGGYIFMRFLGYIARVLRFCPIKTISWHKLNKTYKADIIKIVRVEAHRRDPTHLEFFKETHGKEGGGFVANTATEGFLNEELQTFKSDCLALPPSKTQVKIENEVFDRLMKRGYTFPDNNMKLKRVKEELASHKAMLLLMLKAVHNGKIADEFLDAIEAALRMAGDQVPEESSGNDLSNESRHTGPSTSTS</sequence>
<accession>A0A9Q1QE77</accession>
<reference evidence="2" key="1">
    <citation type="submission" date="2022-04" db="EMBL/GenBank/DDBJ databases">
        <title>Carnegiea gigantea Genome sequencing and assembly v2.</title>
        <authorList>
            <person name="Copetti D."/>
            <person name="Sanderson M.J."/>
            <person name="Burquez A."/>
            <person name="Wojciechowski M.F."/>
        </authorList>
    </citation>
    <scope>NUCLEOTIDE SEQUENCE</scope>
    <source>
        <strain evidence="2">SGP5-SGP5p</strain>
        <tissue evidence="2">Aerial part</tissue>
    </source>
</reference>
<keyword evidence="3" id="KW-1185">Reference proteome</keyword>
<evidence type="ECO:0000256" key="1">
    <source>
        <dbReference type="SAM" id="MobiDB-lite"/>
    </source>
</evidence>
<evidence type="ECO:0000313" key="3">
    <source>
        <dbReference type="Proteomes" id="UP001153076"/>
    </source>
</evidence>
<comment type="caution">
    <text evidence="2">The sequence shown here is derived from an EMBL/GenBank/DDBJ whole genome shotgun (WGS) entry which is preliminary data.</text>
</comment>
<proteinExistence type="predicted"/>
<feature type="region of interest" description="Disordered" evidence="1">
    <location>
        <begin position="210"/>
        <end position="236"/>
    </location>
</feature>
<name>A0A9Q1QE77_9CARY</name>
<dbReference type="EMBL" id="JAKOGI010000232">
    <property type="protein sequence ID" value="KAJ8439048.1"/>
    <property type="molecule type" value="Genomic_DNA"/>
</dbReference>
<organism evidence="2 3">
    <name type="scientific">Carnegiea gigantea</name>
    <dbReference type="NCBI Taxonomy" id="171969"/>
    <lineage>
        <taxon>Eukaryota</taxon>
        <taxon>Viridiplantae</taxon>
        <taxon>Streptophyta</taxon>
        <taxon>Embryophyta</taxon>
        <taxon>Tracheophyta</taxon>
        <taxon>Spermatophyta</taxon>
        <taxon>Magnoliopsida</taxon>
        <taxon>eudicotyledons</taxon>
        <taxon>Gunneridae</taxon>
        <taxon>Pentapetalae</taxon>
        <taxon>Caryophyllales</taxon>
        <taxon>Cactineae</taxon>
        <taxon>Cactaceae</taxon>
        <taxon>Cactoideae</taxon>
        <taxon>Echinocereeae</taxon>
        <taxon>Carnegiea</taxon>
    </lineage>
</organism>
<protein>
    <submittedName>
        <fullName evidence="2">Uncharacterized protein</fullName>
    </submittedName>
</protein>
<feature type="compositionally biased region" description="Polar residues" evidence="1">
    <location>
        <begin position="215"/>
        <end position="236"/>
    </location>
</feature>
<dbReference type="Proteomes" id="UP001153076">
    <property type="component" value="Unassembled WGS sequence"/>
</dbReference>